<dbReference type="Proteomes" id="UP000094828">
    <property type="component" value="Unassembled WGS sequence"/>
</dbReference>
<protein>
    <submittedName>
        <fullName evidence="1">Uncharacterized protein</fullName>
    </submittedName>
</protein>
<accession>A0A1C3EDD1</accession>
<proteinExistence type="predicted"/>
<dbReference type="EMBL" id="LYDR01000090">
    <property type="protein sequence ID" value="ODA31243.1"/>
    <property type="molecule type" value="Genomic_DNA"/>
</dbReference>
<keyword evidence="2" id="KW-1185">Reference proteome</keyword>
<dbReference type="AlphaFoldDB" id="A0A1C3EDD1"/>
<reference evidence="1 2" key="1">
    <citation type="submission" date="2016-05" db="EMBL/GenBank/DDBJ databases">
        <title>Genomic and physiological characterization of Planctopirus sp. isolated from fresh water lake.</title>
        <authorList>
            <person name="Subhash Y."/>
            <person name="Ramana C."/>
        </authorList>
    </citation>
    <scope>NUCLEOTIDE SEQUENCE [LARGE SCALE GENOMIC DNA]</scope>
    <source>
        <strain evidence="1 2">JC280</strain>
    </source>
</reference>
<name>A0A1C3EDD1_9PLAN</name>
<comment type="caution">
    <text evidence="1">The sequence shown here is derived from an EMBL/GenBank/DDBJ whole genome shotgun (WGS) entry which is preliminary data.</text>
</comment>
<organism evidence="1 2">
    <name type="scientific">Planctopirus hydrillae</name>
    <dbReference type="NCBI Taxonomy" id="1841610"/>
    <lineage>
        <taxon>Bacteria</taxon>
        <taxon>Pseudomonadati</taxon>
        <taxon>Planctomycetota</taxon>
        <taxon>Planctomycetia</taxon>
        <taxon>Planctomycetales</taxon>
        <taxon>Planctomycetaceae</taxon>
        <taxon>Planctopirus</taxon>
    </lineage>
</organism>
<gene>
    <name evidence="1" type="ORF">A6X21_22475</name>
</gene>
<sequence>MIASRYKTICKGLLDDFQQPFFCLITFFDDYFRCVTDTVPTKQRRAVGRKNMLAQSPKHGTPNVIFHGERFVGRSPHTIAGMLIDQG</sequence>
<evidence type="ECO:0000313" key="1">
    <source>
        <dbReference type="EMBL" id="ODA31243.1"/>
    </source>
</evidence>
<evidence type="ECO:0000313" key="2">
    <source>
        <dbReference type="Proteomes" id="UP000094828"/>
    </source>
</evidence>